<evidence type="ECO:0000313" key="3">
    <source>
        <dbReference type="Proteomes" id="UP000193404"/>
    </source>
</evidence>
<dbReference type="EMBL" id="CP020477">
    <property type="protein sequence ID" value="ARM76172.1"/>
    <property type="molecule type" value="Genomic_DNA"/>
</dbReference>
<proteinExistence type="predicted"/>
<feature type="transmembrane region" description="Helical" evidence="1">
    <location>
        <begin position="7"/>
        <end position="25"/>
    </location>
</feature>
<feature type="transmembrane region" description="Helical" evidence="1">
    <location>
        <begin position="330"/>
        <end position="348"/>
    </location>
</feature>
<reference evidence="2 3" key="1">
    <citation type="submission" date="2017-03" db="EMBL/GenBank/DDBJ databases">
        <title>Sulfur activation and transportation mechanism of thermophilic Archaea Acidianus manzaensis YN-25.</title>
        <authorList>
            <person name="Ma Y."/>
            <person name="Yang Y."/>
            <person name="Xia J."/>
        </authorList>
    </citation>
    <scope>NUCLEOTIDE SEQUENCE [LARGE SCALE GENOMIC DNA]</scope>
    <source>
        <strain evidence="2 3">YN-25</strain>
    </source>
</reference>
<evidence type="ECO:0008006" key="4">
    <source>
        <dbReference type="Google" id="ProtNLM"/>
    </source>
</evidence>
<gene>
    <name evidence="2" type="ORF">B6F84_09160</name>
</gene>
<dbReference type="AlphaFoldDB" id="A0A1W6K122"/>
<dbReference type="Proteomes" id="UP000193404">
    <property type="component" value="Chromosome"/>
</dbReference>
<feature type="transmembrane region" description="Helical" evidence="1">
    <location>
        <begin position="31"/>
        <end position="50"/>
    </location>
</feature>
<feature type="transmembrane region" description="Helical" evidence="1">
    <location>
        <begin position="360"/>
        <end position="380"/>
    </location>
</feature>
<dbReference type="GeneID" id="41591089"/>
<evidence type="ECO:0000256" key="1">
    <source>
        <dbReference type="SAM" id="Phobius"/>
    </source>
</evidence>
<accession>A0A1W6K122</accession>
<keyword evidence="1" id="KW-1133">Transmembrane helix</keyword>
<feature type="transmembrane region" description="Helical" evidence="1">
    <location>
        <begin position="223"/>
        <end position="242"/>
    </location>
</feature>
<dbReference type="KEGG" id="aman:B6F84_09160"/>
<feature type="transmembrane region" description="Helical" evidence="1">
    <location>
        <begin position="392"/>
        <end position="415"/>
    </location>
</feature>
<feature type="transmembrane region" description="Helical" evidence="1">
    <location>
        <begin position="303"/>
        <end position="324"/>
    </location>
</feature>
<keyword evidence="1" id="KW-0812">Transmembrane</keyword>
<dbReference type="OrthoDB" id="42409at2157"/>
<feature type="transmembrane region" description="Helical" evidence="1">
    <location>
        <begin position="105"/>
        <end position="124"/>
    </location>
</feature>
<sequence length="573" mass="66883">MDKRQAFSTNISQLFILLAILVFSSPNYLSIFLISLDLSFLVIAGILLFLKLNFEWMDYFIVIEIISSIIVYSLIFHFYSLFVAVILSILVIFGMITYLLPEISLIVYIISFIFYFVRYSHPFFGTDEVMIDYYSAYLFLHGLNPYNPANTANVFSFYNVSPILKGTPLTTGGVVTNLNYPSLAFLIQVPAVLLNVSPDYTLISFFLATIILYYIFLRRLNSLSIFPYFMSAIFANLTYLFYPQGGITDIMWVFFVSFSFFVKNVKFKGILYGISVALKQVPLLLFPFYIIYLYKEKQSVSKFLLYSILTFLVFNGYFIFLNFKEYIQDVLYPITANLIGIGFGPSIISFNGLFYIDRIYFTLCMIIVGLVEIILFVLYYKRFQNTWTSFPYFILFMEYRVLWNYLMYWPFLNYIDKSQSNSIKTKSEKIHIDRNKIVGITMLSIVVMFSLALYFHYNYTFYEDSITIKIIKIIKNSNGYIDSIILNVSYIPKNSNLPKVIHPYFRIFLNKNMSDANGLLWKSNISKLTADSWKIVKIYSPVKNLEFKPIMFEIQAYYGNLQGIYIVNPSQVS</sequence>
<keyword evidence="3" id="KW-1185">Reference proteome</keyword>
<organism evidence="2 3">
    <name type="scientific">Acidianus manzaensis</name>
    <dbReference type="NCBI Taxonomy" id="282676"/>
    <lineage>
        <taxon>Archaea</taxon>
        <taxon>Thermoproteota</taxon>
        <taxon>Thermoprotei</taxon>
        <taxon>Sulfolobales</taxon>
        <taxon>Sulfolobaceae</taxon>
        <taxon>Acidianus</taxon>
    </lineage>
</organism>
<dbReference type="RefSeq" id="WP_148691955.1">
    <property type="nucleotide sequence ID" value="NZ_CP020477.1"/>
</dbReference>
<evidence type="ECO:0000313" key="2">
    <source>
        <dbReference type="EMBL" id="ARM76172.1"/>
    </source>
</evidence>
<feature type="transmembrane region" description="Helical" evidence="1">
    <location>
        <begin position="200"/>
        <end position="216"/>
    </location>
</feature>
<protein>
    <recommendedName>
        <fullName evidence="4">DUF2029 domain-containing protein</fullName>
    </recommendedName>
</protein>
<keyword evidence="1" id="KW-0472">Membrane</keyword>
<feature type="transmembrane region" description="Helical" evidence="1">
    <location>
        <begin position="270"/>
        <end position="291"/>
    </location>
</feature>
<name>A0A1W6K122_9CREN</name>
<feature type="transmembrane region" description="Helical" evidence="1">
    <location>
        <begin position="436"/>
        <end position="457"/>
    </location>
</feature>